<keyword evidence="5" id="KW-0443">Lipid metabolism</keyword>
<keyword evidence="3 7" id="KW-1133">Transmembrane helix</keyword>
<evidence type="ECO:0000313" key="10">
    <source>
        <dbReference type="Proteomes" id="UP001236507"/>
    </source>
</evidence>
<reference evidence="9 10" key="1">
    <citation type="submission" date="2023-05" db="EMBL/GenBank/DDBJ databases">
        <title>Novel species of genus Flectobacillus isolated from stream in China.</title>
        <authorList>
            <person name="Lu H."/>
        </authorList>
    </citation>
    <scope>NUCLEOTIDE SEQUENCE [LARGE SCALE GENOMIC DNA]</scope>
    <source>
        <strain evidence="9 10">KCTC 42575</strain>
    </source>
</reference>
<feature type="transmembrane region" description="Helical" evidence="7">
    <location>
        <begin position="82"/>
        <end position="100"/>
    </location>
</feature>
<protein>
    <submittedName>
        <fullName evidence="9">Sterol desaturase family protein</fullName>
    </submittedName>
</protein>
<dbReference type="PANTHER" id="PTHR21624">
    <property type="entry name" value="STEROL DESATURASE-RELATED PROTEIN"/>
    <property type="match status" value="1"/>
</dbReference>
<evidence type="ECO:0000256" key="7">
    <source>
        <dbReference type="SAM" id="Phobius"/>
    </source>
</evidence>
<dbReference type="Pfam" id="PF04116">
    <property type="entry name" value="FA_hydroxylase"/>
    <property type="match status" value="1"/>
</dbReference>
<name>A0ABT6YC05_9BACT</name>
<dbReference type="PANTHER" id="PTHR21624:SF1">
    <property type="entry name" value="ALKYLGLYCEROL MONOOXYGENASE"/>
    <property type="match status" value="1"/>
</dbReference>
<dbReference type="InterPro" id="IPR051689">
    <property type="entry name" value="Sterol_desaturase/TMEM195"/>
</dbReference>
<evidence type="ECO:0000313" key="9">
    <source>
        <dbReference type="EMBL" id="MDI9861111.1"/>
    </source>
</evidence>
<evidence type="ECO:0000256" key="2">
    <source>
        <dbReference type="ARBA" id="ARBA00022692"/>
    </source>
</evidence>
<feature type="domain" description="Fatty acid hydroxylase" evidence="8">
    <location>
        <begin position="87"/>
        <end position="220"/>
    </location>
</feature>
<dbReference type="EMBL" id="JASHIF010000017">
    <property type="protein sequence ID" value="MDI9861111.1"/>
    <property type="molecule type" value="Genomic_DNA"/>
</dbReference>
<keyword evidence="4" id="KW-0560">Oxidoreductase</keyword>
<evidence type="ECO:0000259" key="8">
    <source>
        <dbReference type="Pfam" id="PF04116"/>
    </source>
</evidence>
<evidence type="ECO:0000256" key="3">
    <source>
        <dbReference type="ARBA" id="ARBA00022989"/>
    </source>
</evidence>
<keyword evidence="6 7" id="KW-0472">Membrane</keyword>
<keyword evidence="2 7" id="KW-0812">Transmembrane</keyword>
<dbReference type="Proteomes" id="UP001236507">
    <property type="component" value="Unassembled WGS sequence"/>
</dbReference>
<dbReference type="InterPro" id="IPR006694">
    <property type="entry name" value="Fatty_acid_hydroxylase"/>
</dbReference>
<evidence type="ECO:0000256" key="1">
    <source>
        <dbReference type="ARBA" id="ARBA00004127"/>
    </source>
</evidence>
<gene>
    <name evidence="9" type="ORF">QM524_17980</name>
</gene>
<proteinExistence type="predicted"/>
<feature type="transmembrane region" description="Helical" evidence="7">
    <location>
        <begin position="37"/>
        <end position="62"/>
    </location>
</feature>
<evidence type="ECO:0000256" key="5">
    <source>
        <dbReference type="ARBA" id="ARBA00023098"/>
    </source>
</evidence>
<sequence length="288" mass="34931">MTTVEITTLILVVWIVLIITLERLFPYRKGLPFFREGFWVDLVWYTIIQSYFLKILIFQYIIEPIHKAYPWSSWVSVSHWPLALQVFFFLVTHDFYIYWFHRFQHANAFFWRTHEAHHSGKNVDFLSGSRSHIVEIVINQTIEFLPIILLGASPEVLPIKALLDAMFGMFIHSNIDIKLGKWKYLFNSPELHLWHHANYKEVFHANFSTKFAVWDYLFKTVYDPKQKPGNAPENWGLYYDFPKDYFLQHAFSVKRFEEKKLLKYPLFRKYYFLRINLWNLFLQKIKKR</sequence>
<feature type="transmembrane region" description="Helical" evidence="7">
    <location>
        <begin position="6"/>
        <end position="25"/>
    </location>
</feature>
<accession>A0ABT6YC05</accession>
<keyword evidence="10" id="KW-1185">Reference proteome</keyword>
<comment type="subcellular location">
    <subcellularLocation>
        <location evidence="1">Endomembrane system</location>
        <topology evidence="1">Multi-pass membrane protein</topology>
    </subcellularLocation>
</comment>
<comment type="caution">
    <text evidence="9">The sequence shown here is derived from an EMBL/GenBank/DDBJ whole genome shotgun (WGS) entry which is preliminary data.</text>
</comment>
<evidence type="ECO:0000256" key="6">
    <source>
        <dbReference type="ARBA" id="ARBA00023136"/>
    </source>
</evidence>
<organism evidence="9 10">
    <name type="scientific">Flectobacillus roseus</name>
    <dbReference type="NCBI Taxonomy" id="502259"/>
    <lineage>
        <taxon>Bacteria</taxon>
        <taxon>Pseudomonadati</taxon>
        <taxon>Bacteroidota</taxon>
        <taxon>Cytophagia</taxon>
        <taxon>Cytophagales</taxon>
        <taxon>Flectobacillaceae</taxon>
        <taxon>Flectobacillus</taxon>
    </lineage>
</organism>
<evidence type="ECO:0000256" key="4">
    <source>
        <dbReference type="ARBA" id="ARBA00023002"/>
    </source>
</evidence>
<dbReference type="RefSeq" id="WP_283345615.1">
    <property type="nucleotide sequence ID" value="NZ_JASHIF010000017.1"/>
</dbReference>